<gene>
    <name evidence="1" type="ORF">PBY51_019214</name>
</gene>
<dbReference type="Proteomes" id="UP001346869">
    <property type="component" value="Unassembled WGS sequence"/>
</dbReference>
<sequence length="74" mass="8631">MHRVSLPESDRHPWELAEAPSSCLPLLHHFAWFTTETTALELQRLQIKTLSEREHISDHSCHHSEHIGILRNIC</sequence>
<proteinExistence type="predicted"/>
<accession>A0AAN7Y226</accession>
<keyword evidence="2" id="KW-1185">Reference proteome</keyword>
<evidence type="ECO:0000313" key="1">
    <source>
        <dbReference type="EMBL" id="KAK5874248.1"/>
    </source>
</evidence>
<protein>
    <submittedName>
        <fullName evidence="1">Uncharacterized protein</fullName>
    </submittedName>
</protein>
<dbReference type="AlphaFoldDB" id="A0AAN7Y226"/>
<name>A0AAN7Y226_ELEMC</name>
<reference evidence="1 2" key="2">
    <citation type="journal article" date="2023" name="Mol. Biol. Evol.">
        <title>Genomics of Secondarily Temperate Adaptation in the Only Non-Antarctic Icefish.</title>
        <authorList>
            <person name="Rivera-Colon A.G."/>
            <person name="Rayamajhi N."/>
            <person name="Minhas B.F."/>
            <person name="Madrigal G."/>
            <person name="Bilyk K.T."/>
            <person name="Yoon V."/>
            <person name="Hune M."/>
            <person name="Gregory S."/>
            <person name="Cheng C.H.C."/>
            <person name="Catchen J.M."/>
        </authorList>
    </citation>
    <scope>NUCLEOTIDE SEQUENCE [LARGE SCALE GENOMIC DNA]</scope>
    <source>
        <strain evidence="1">JMC-PN-2008</strain>
    </source>
</reference>
<organism evidence="1 2">
    <name type="scientific">Eleginops maclovinus</name>
    <name type="common">Patagonian blennie</name>
    <name type="synonym">Eleginus maclovinus</name>
    <dbReference type="NCBI Taxonomy" id="56733"/>
    <lineage>
        <taxon>Eukaryota</taxon>
        <taxon>Metazoa</taxon>
        <taxon>Chordata</taxon>
        <taxon>Craniata</taxon>
        <taxon>Vertebrata</taxon>
        <taxon>Euteleostomi</taxon>
        <taxon>Actinopterygii</taxon>
        <taxon>Neopterygii</taxon>
        <taxon>Teleostei</taxon>
        <taxon>Neoteleostei</taxon>
        <taxon>Acanthomorphata</taxon>
        <taxon>Eupercaria</taxon>
        <taxon>Perciformes</taxon>
        <taxon>Notothenioidei</taxon>
        <taxon>Eleginopidae</taxon>
        <taxon>Eleginops</taxon>
    </lineage>
</organism>
<dbReference type="EMBL" id="JAUZQC010000003">
    <property type="protein sequence ID" value="KAK5874248.1"/>
    <property type="molecule type" value="Genomic_DNA"/>
</dbReference>
<reference evidence="1 2" key="1">
    <citation type="journal article" date="2023" name="Genes (Basel)">
        <title>Chromosome-Level Genome Assembly and Circadian Gene Repertoire of the Patagonia Blennie Eleginops maclovinus-The Closest Ancestral Proxy of Antarctic Cryonotothenioids.</title>
        <authorList>
            <person name="Cheng C.C."/>
            <person name="Rivera-Colon A.G."/>
            <person name="Minhas B.F."/>
            <person name="Wilson L."/>
            <person name="Rayamajhi N."/>
            <person name="Vargas-Chacoff L."/>
            <person name="Catchen J.M."/>
        </authorList>
    </citation>
    <scope>NUCLEOTIDE SEQUENCE [LARGE SCALE GENOMIC DNA]</scope>
    <source>
        <strain evidence="1">JMC-PN-2008</strain>
    </source>
</reference>
<comment type="caution">
    <text evidence="1">The sequence shown here is derived from an EMBL/GenBank/DDBJ whole genome shotgun (WGS) entry which is preliminary data.</text>
</comment>
<evidence type="ECO:0000313" key="2">
    <source>
        <dbReference type="Proteomes" id="UP001346869"/>
    </source>
</evidence>